<dbReference type="PANTHER" id="PTHR34818">
    <property type="entry name" value="PROTEIN BLI-3"/>
    <property type="match status" value="1"/>
</dbReference>
<dbReference type="SUPFAM" id="SSF50475">
    <property type="entry name" value="FMN-binding split barrel"/>
    <property type="match status" value="1"/>
</dbReference>
<feature type="domain" description="General stress protein FMN-binding split barrel" evidence="1">
    <location>
        <begin position="14"/>
        <end position="150"/>
    </location>
</feature>
<dbReference type="Proteomes" id="UP000263268">
    <property type="component" value="Unassembled WGS sequence"/>
</dbReference>
<dbReference type="InterPro" id="IPR052917">
    <property type="entry name" value="Stress-Dev_Protein"/>
</dbReference>
<evidence type="ECO:0000313" key="2">
    <source>
        <dbReference type="EMBL" id="HCY83450.1"/>
    </source>
</evidence>
<sequence length="167" mass="19408">MSTINYKKDTKGFQKIRSLINEPKTVMLATRLHKAPFAVCPMTLLQMDEQGDLWFFTSKESEHFTNIAHDNRVQILYTDEQNQTYISIYGNATHIVDKTKVDELWNPMLNNWFEGGKQDANLALLNVNMEQAYYWDSKLHKLVSFFELIEGDTADLGQKGYVNLQSY</sequence>
<protein>
    <submittedName>
        <fullName evidence="2">General stress protein</fullName>
    </submittedName>
</protein>
<dbReference type="EMBL" id="DPRK01000298">
    <property type="protein sequence ID" value="HCY83450.1"/>
    <property type="molecule type" value="Genomic_DNA"/>
</dbReference>
<organism evidence="2 3">
    <name type="scientific">Xanthomarina gelatinilytica</name>
    <dbReference type="NCBI Taxonomy" id="1137281"/>
    <lineage>
        <taxon>Bacteria</taxon>
        <taxon>Pseudomonadati</taxon>
        <taxon>Bacteroidota</taxon>
        <taxon>Flavobacteriia</taxon>
        <taxon>Flavobacteriales</taxon>
        <taxon>Flavobacteriaceae</taxon>
        <taxon>Xanthomarina</taxon>
    </lineage>
</organism>
<proteinExistence type="predicted"/>
<name>A0A3D6BW61_9FLAO</name>
<dbReference type="Pfam" id="PF16242">
    <property type="entry name" value="Pyrid_ox_like"/>
    <property type="match status" value="1"/>
</dbReference>
<dbReference type="InterPro" id="IPR012349">
    <property type="entry name" value="Split_barrel_FMN-bd"/>
</dbReference>
<comment type="caution">
    <text evidence="2">The sequence shown here is derived from an EMBL/GenBank/DDBJ whole genome shotgun (WGS) entry which is preliminary data.</text>
</comment>
<dbReference type="InterPro" id="IPR038725">
    <property type="entry name" value="YdaG_split_barrel_FMN-bd"/>
</dbReference>
<dbReference type="PANTHER" id="PTHR34818:SF1">
    <property type="entry name" value="PROTEIN BLI-3"/>
    <property type="match status" value="1"/>
</dbReference>
<reference evidence="2 3" key="1">
    <citation type="journal article" date="2018" name="Nat. Biotechnol.">
        <title>A standardized bacterial taxonomy based on genome phylogeny substantially revises the tree of life.</title>
        <authorList>
            <person name="Parks D.H."/>
            <person name="Chuvochina M."/>
            <person name="Waite D.W."/>
            <person name="Rinke C."/>
            <person name="Skarshewski A."/>
            <person name="Chaumeil P.A."/>
            <person name="Hugenholtz P."/>
        </authorList>
    </citation>
    <scope>NUCLEOTIDE SEQUENCE [LARGE SCALE GENOMIC DNA]</scope>
    <source>
        <strain evidence="2">UBA10227</strain>
    </source>
</reference>
<dbReference type="Gene3D" id="2.30.110.10">
    <property type="entry name" value="Electron Transport, Fmn-binding Protein, Chain A"/>
    <property type="match status" value="1"/>
</dbReference>
<dbReference type="AlphaFoldDB" id="A0A3D6BW61"/>
<accession>A0A3D6BW61</accession>
<evidence type="ECO:0000259" key="1">
    <source>
        <dbReference type="Pfam" id="PF16242"/>
    </source>
</evidence>
<gene>
    <name evidence="2" type="ORF">DHV22_18605</name>
</gene>
<evidence type="ECO:0000313" key="3">
    <source>
        <dbReference type="Proteomes" id="UP000263268"/>
    </source>
</evidence>